<dbReference type="AlphaFoldDB" id="A0A5J4VTC3"/>
<accession>A0A5J4VTC3</accession>
<proteinExistence type="predicted"/>
<reference evidence="1 2" key="1">
    <citation type="submission" date="2019-03" db="EMBL/GenBank/DDBJ databases">
        <title>Single cell metagenomics reveals metabolic interactions within the superorganism composed of flagellate Streblomastix strix and complex community of Bacteroidetes bacteria on its surface.</title>
        <authorList>
            <person name="Treitli S.C."/>
            <person name="Kolisko M."/>
            <person name="Husnik F."/>
            <person name="Keeling P."/>
            <person name="Hampl V."/>
        </authorList>
    </citation>
    <scope>NUCLEOTIDE SEQUENCE [LARGE SCALE GENOMIC DNA]</scope>
    <source>
        <strain evidence="1">ST1C</strain>
    </source>
</reference>
<evidence type="ECO:0000313" key="1">
    <source>
        <dbReference type="EMBL" id="KAA6385807.1"/>
    </source>
</evidence>
<dbReference type="Proteomes" id="UP000324800">
    <property type="component" value="Unassembled WGS sequence"/>
</dbReference>
<feature type="non-terminal residue" evidence="1">
    <location>
        <position position="1"/>
    </location>
</feature>
<organism evidence="1 2">
    <name type="scientific">Streblomastix strix</name>
    <dbReference type="NCBI Taxonomy" id="222440"/>
    <lineage>
        <taxon>Eukaryota</taxon>
        <taxon>Metamonada</taxon>
        <taxon>Preaxostyla</taxon>
        <taxon>Oxymonadida</taxon>
        <taxon>Streblomastigidae</taxon>
        <taxon>Streblomastix</taxon>
    </lineage>
</organism>
<dbReference type="Gene3D" id="3.90.70.10">
    <property type="entry name" value="Cysteine proteinases"/>
    <property type="match status" value="1"/>
</dbReference>
<evidence type="ECO:0000313" key="2">
    <source>
        <dbReference type="Proteomes" id="UP000324800"/>
    </source>
</evidence>
<dbReference type="EMBL" id="SNRW01005095">
    <property type="protein sequence ID" value="KAA6385807.1"/>
    <property type="molecule type" value="Genomic_DNA"/>
</dbReference>
<sequence>ITKASDLAIYSIDDYTGNQTQCLSVYFYFRDVQFDFEATAIPAYYSENIKPSYLQLLNCSPKKFKTISNEDPYEQIYDQVTGCQQAYSAISRLGGISTEQCYDTTGKVGDACQTSCQKYGSKFISWSESYPSEISSSLLKKLILRFGPVLVYYGWTTNSGILYFRGLERTGAGNLEFYIYPYTATYSNIITVKVFTELREQCTSQTVPKVGCTCNGEQFSPLDCICPKEASELTGIPKDKCGCVPDDPRTGCEKETCTSTRIVDIPPQGCFCSKENNPDGCTCPIDSSQLTGISRYRCPCRDTGDPRAGTGPCPAYCEKGETNVLYLSICECEVDNEQYPVIQCEKVLQCINDELDQCCDDYETCDYDACFEKEECIPTTLHSFPHLNTFKIIELAAY</sequence>
<gene>
    <name evidence="1" type="ORF">EZS28_018664</name>
</gene>
<protein>
    <submittedName>
        <fullName evidence="1">Uncharacterized protein</fullName>
    </submittedName>
</protein>
<dbReference type="InterPro" id="IPR038765">
    <property type="entry name" value="Papain-like_cys_pep_sf"/>
</dbReference>
<comment type="caution">
    <text evidence="1">The sequence shown here is derived from an EMBL/GenBank/DDBJ whole genome shotgun (WGS) entry which is preliminary data.</text>
</comment>
<name>A0A5J4VTC3_9EUKA</name>
<dbReference type="SUPFAM" id="SSF54001">
    <property type="entry name" value="Cysteine proteinases"/>
    <property type="match status" value="1"/>
</dbReference>